<evidence type="ECO:0000256" key="3">
    <source>
        <dbReference type="ARBA" id="ARBA00022448"/>
    </source>
</evidence>
<evidence type="ECO:0000256" key="6">
    <source>
        <dbReference type="ARBA" id="ARBA00023136"/>
    </source>
</evidence>
<proteinExistence type="inferred from homology"/>
<sequence length="100" mass="10495">MIGFYQVVALSATLFSVGVYGVLTSRNAVRMLMSIELILNSANIDFVAYSAFTGVAQGLALAMIGIGVAAAEAAIGIAIVLVVDKLFKTIDLDKIKELRG</sequence>
<dbReference type="Pfam" id="PF00420">
    <property type="entry name" value="Oxidored_q2"/>
    <property type="match status" value="1"/>
</dbReference>
<dbReference type="PANTHER" id="PTHR11434">
    <property type="entry name" value="NADH-UBIQUINONE OXIDOREDUCTASE SUBUNIT ND4L"/>
    <property type="match status" value="1"/>
</dbReference>
<dbReference type="EMBL" id="NEXC01000006">
    <property type="protein sequence ID" value="PSN84183.1"/>
    <property type="molecule type" value="Genomic_DNA"/>
</dbReference>
<evidence type="ECO:0000256" key="4">
    <source>
        <dbReference type="ARBA" id="ARBA00022692"/>
    </source>
</evidence>
<dbReference type="PANTHER" id="PTHR11434:SF16">
    <property type="entry name" value="NADH-UBIQUINONE OXIDOREDUCTASE CHAIN 4L"/>
    <property type="match status" value="1"/>
</dbReference>
<reference evidence="8 9" key="1">
    <citation type="submission" date="2017-04" db="EMBL/GenBank/DDBJ databases">
        <title>Novel microbial lineages endemic to geothermal iron-oxide mats fill important gaps in the evolutionary history of Archaea.</title>
        <authorList>
            <person name="Jay Z.J."/>
            <person name="Beam J.P."/>
            <person name="Dlakic M."/>
            <person name="Rusch D.B."/>
            <person name="Kozubal M.A."/>
            <person name="Inskeep W.P."/>
        </authorList>
    </citation>
    <scope>NUCLEOTIDE SEQUENCE [LARGE SCALE GENOMIC DNA]</scope>
    <source>
        <strain evidence="8">OSP_D</strain>
    </source>
</reference>
<evidence type="ECO:0000256" key="1">
    <source>
        <dbReference type="ARBA" id="ARBA00004141"/>
    </source>
</evidence>
<dbReference type="InterPro" id="IPR001133">
    <property type="entry name" value="NADH_UbQ_OxRdtase_chain4L/K"/>
</dbReference>
<comment type="similarity">
    <text evidence="2">Belongs to the complex I subunit 4L family.</text>
</comment>
<keyword evidence="6 7" id="KW-0472">Membrane</keyword>
<comment type="subcellular location">
    <subcellularLocation>
        <location evidence="1">Membrane</location>
        <topology evidence="1">Multi-pass membrane protein</topology>
    </subcellularLocation>
</comment>
<dbReference type="GO" id="GO:0042773">
    <property type="term" value="P:ATP synthesis coupled electron transport"/>
    <property type="evidence" value="ECO:0007669"/>
    <property type="project" value="InterPro"/>
</dbReference>
<dbReference type="FunFam" id="1.10.287.3510:FF:000001">
    <property type="entry name" value="NADH-quinone oxidoreductase subunit K"/>
    <property type="match status" value="1"/>
</dbReference>
<dbReference type="Proteomes" id="UP000240880">
    <property type="component" value="Unassembled WGS sequence"/>
</dbReference>
<keyword evidence="5 7" id="KW-1133">Transmembrane helix</keyword>
<evidence type="ECO:0000256" key="7">
    <source>
        <dbReference type="SAM" id="Phobius"/>
    </source>
</evidence>
<dbReference type="GO" id="GO:0030964">
    <property type="term" value="C:NADH dehydrogenase complex"/>
    <property type="evidence" value="ECO:0007669"/>
    <property type="project" value="TreeGrafter"/>
</dbReference>
<name>A0A2R6ACZ8_9ARCH</name>
<dbReference type="GO" id="GO:0016651">
    <property type="term" value="F:oxidoreductase activity, acting on NAD(P)H"/>
    <property type="evidence" value="ECO:0007669"/>
    <property type="project" value="InterPro"/>
</dbReference>
<keyword evidence="3" id="KW-0813">Transport</keyword>
<gene>
    <name evidence="8" type="ORF">B9Q01_01770</name>
</gene>
<evidence type="ECO:0000313" key="9">
    <source>
        <dbReference type="Proteomes" id="UP000240880"/>
    </source>
</evidence>
<feature type="transmembrane region" description="Helical" evidence="7">
    <location>
        <begin position="58"/>
        <end position="83"/>
    </location>
</feature>
<keyword evidence="4 7" id="KW-0812">Transmembrane</keyword>
<feature type="transmembrane region" description="Helical" evidence="7">
    <location>
        <begin position="6"/>
        <end position="23"/>
    </location>
</feature>
<comment type="caution">
    <text evidence="8">The sequence shown here is derived from an EMBL/GenBank/DDBJ whole genome shotgun (WGS) entry which is preliminary data.</text>
</comment>
<dbReference type="Gene3D" id="1.10.287.3510">
    <property type="match status" value="1"/>
</dbReference>
<evidence type="ECO:0000313" key="8">
    <source>
        <dbReference type="EMBL" id="PSN84183.1"/>
    </source>
</evidence>
<dbReference type="HAMAP" id="MF_01456">
    <property type="entry name" value="NDH1_NuoK"/>
    <property type="match status" value="1"/>
</dbReference>
<dbReference type="InterPro" id="IPR039428">
    <property type="entry name" value="NUOK/Mnh_C1-like"/>
</dbReference>
<evidence type="ECO:0000256" key="2">
    <source>
        <dbReference type="ARBA" id="ARBA00010519"/>
    </source>
</evidence>
<protein>
    <submittedName>
        <fullName evidence="8">NADH-quinone oxidoreductase subunit K</fullName>
    </submittedName>
</protein>
<dbReference type="NCBIfam" id="NF004320">
    <property type="entry name" value="PRK05715.1-2"/>
    <property type="match status" value="1"/>
</dbReference>
<accession>A0A2R6ACZ8</accession>
<organism evidence="8 9">
    <name type="scientific">Candidatus Marsarchaeota G1 archaeon OSP_D</name>
    <dbReference type="NCBI Taxonomy" id="1978155"/>
    <lineage>
        <taxon>Archaea</taxon>
        <taxon>Candidatus Marsarchaeota</taxon>
        <taxon>Candidatus Marsarchaeota group 1</taxon>
    </lineage>
</organism>
<dbReference type="AlphaFoldDB" id="A0A2R6ACZ8"/>
<evidence type="ECO:0000256" key="5">
    <source>
        <dbReference type="ARBA" id="ARBA00022989"/>
    </source>
</evidence>